<dbReference type="SUPFAM" id="SSF51215">
    <property type="entry name" value="Regulatory protein AraC"/>
    <property type="match status" value="1"/>
</dbReference>
<dbReference type="SUPFAM" id="SSF46689">
    <property type="entry name" value="Homeodomain-like"/>
    <property type="match status" value="1"/>
</dbReference>
<dbReference type="RefSeq" id="WP_294522405.1">
    <property type="nucleotide sequence ID" value="NZ_JBBMFK010000036.1"/>
</dbReference>
<gene>
    <name evidence="6" type="ORF">WMO64_15745</name>
</gene>
<keyword evidence="4" id="KW-0804">Transcription</keyword>
<evidence type="ECO:0000313" key="7">
    <source>
        <dbReference type="Proteomes" id="UP001464378"/>
    </source>
</evidence>
<dbReference type="PROSITE" id="PS00041">
    <property type="entry name" value="HTH_ARAC_FAMILY_1"/>
    <property type="match status" value="1"/>
</dbReference>
<evidence type="ECO:0000313" key="6">
    <source>
        <dbReference type="EMBL" id="MEQ2444907.1"/>
    </source>
</evidence>
<dbReference type="PROSITE" id="PS01124">
    <property type="entry name" value="HTH_ARAC_FAMILY_2"/>
    <property type="match status" value="1"/>
</dbReference>
<feature type="domain" description="HTH araC/xylS-type" evidence="5">
    <location>
        <begin position="189"/>
        <end position="287"/>
    </location>
</feature>
<keyword evidence="7" id="KW-1185">Reference proteome</keyword>
<organism evidence="6 7">
    <name type="scientific">Pseudoflavonifractor intestinihominis</name>
    <dbReference type="NCBI Taxonomy" id="3133171"/>
    <lineage>
        <taxon>Bacteria</taxon>
        <taxon>Bacillati</taxon>
        <taxon>Bacillota</taxon>
        <taxon>Clostridia</taxon>
        <taxon>Eubacteriales</taxon>
        <taxon>Oscillospiraceae</taxon>
        <taxon>Pseudoflavonifractor</taxon>
    </lineage>
</organism>
<sequence>MPFHPVTLNRPIQVDRVVTVHYFEYSSDYYFEGECHDFWEFLYVDKGELDVLAGDRKLRLVRGQFIFHAPGEFHALRATGTSAPNLVVVSFYCDGPDMARFVGRVDTAGDPERALMARIVEEGSAAFSTPLDDPTTTAMERSPDAPFGAEQLLGAAIEGLLISLLRRDGAAPPPPASLIRTRGREELFGKVTDYLRANLGRSLTLEEVCRDNLVGRSRLQQIFREHTGGGAMEFFGKLKIERAKEMIREGSRNFTEIAAALGYQSIYYFSRHFKKVTGMTPSEYASSVKILAGKTRPGGGGR</sequence>
<dbReference type="InterPro" id="IPR014710">
    <property type="entry name" value="RmlC-like_jellyroll"/>
</dbReference>
<dbReference type="EMBL" id="JBBMFK010000036">
    <property type="protein sequence ID" value="MEQ2444907.1"/>
    <property type="molecule type" value="Genomic_DNA"/>
</dbReference>
<name>A0ABV1EC54_9FIRM</name>
<evidence type="ECO:0000256" key="2">
    <source>
        <dbReference type="ARBA" id="ARBA00023125"/>
    </source>
</evidence>
<accession>A0ABV1EC54</accession>
<dbReference type="InterPro" id="IPR018062">
    <property type="entry name" value="HTH_AraC-typ_CS"/>
</dbReference>
<proteinExistence type="predicted"/>
<evidence type="ECO:0000256" key="4">
    <source>
        <dbReference type="ARBA" id="ARBA00023163"/>
    </source>
</evidence>
<dbReference type="Pfam" id="PF02311">
    <property type="entry name" value="AraC_binding"/>
    <property type="match status" value="1"/>
</dbReference>
<dbReference type="InterPro" id="IPR003313">
    <property type="entry name" value="AraC-bd"/>
</dbReference>
<comment type="caution">
    <text evidence="6">The sequence shown here is derived from an EMBL/GenBank/DDBJ whole genome shotgun (WGS) entry which is preliminary data.</text>
</comment>
<dbReference type="PRINTS" id="PR00032">
    <property type="entry name" value="HTHARAC"/>
</dbReference>
<dbReference type="Pfam" id="PF12833">
    <property type="entry name" value="HTH_18"/>
    <property type="match status" value="1"/>
</dbReference>
<keyword evidence="2" id="KW-0238">DNA-binding</keyword>
<dbReference type="InterPro" id="IPR020449">
    <property type="entry name" value="Tscrpt_reg_AraC-type_HTH"/>
</dbReference>
<dbReference type="Gene3D" id="1.10.10.60">
    <property type="entry name" value="Homeodomain-like"/>
    <property type="match status" value="1"/>
</dbReference>
<dbReference type="InterPro" id="IPR018060">
    <property type="entry name" value="HTH_AraC"/>
</dbReference>
<keyword evidence="3" id="KW-0010">Activator</keyword>
<evidence type="ECO:0000256" key="3">
    <source>
        <dbReference type="ARBA" id="ARBA00023159"/>
    </source>
</evidence>
<evidence type="ECO:0000256" key="1">
    <source>
        <dbReference type="ARBA" id="ARBA00023015"/>
    </source>
</evidence>
<keyword evidence="1" id="KW-0805">Transcription regulation</keyword>
<protein>
    <submittedName>
        <fullName evidence="6">AraC family transcriptional regulator</fullName>
    </submittedName>
</protein>
<dbReference type="InterPro" id="IPR037923">
    <property type="entry name" value="HTH-like"/>
</dbReference>
<dbReference type="InterPro" id="IPR050204">
    <property type="entry name" value="AraC_XylS_family_regulators"/>
</dbReference>
<dbReference type="PANTHER" id="PTHR46796">
    <property type="entry name" value="HTH-TYPE TRANSCRIPTIONAL ACTIVATOR RHAS-RELATED"/>
    <property type="match status" value="1"/>
</dbReference>
<dbReference type="Proteomes" id="UP001464378">
    <property type="component" value="Unassembled WGS sequence"/>
</dbReference>
<dbReference type="InterPro" id="IPR009057">
    <property type="entry name" value="Homeodomain-like_sf"/>
</dbReference>
<evidence type="ECO:0000259" key="5">
    <source>
        <dbReference type="PROSITE" id="PS01124"/>
    </source>
</evidence>
<dbReference type="Gene3D" id="2.60.120.10">
    <property type="entry name" value="Jelly Rolls"/>
    <property type="match status" value="1"/>
</dbReference>
<reference evidence="6 7" key="1">
    <citation type="submission" date="2024-03" db="EMBL/GenBank/DDBJ databases">
        <title>Human intestinal bacterial collection.</title>
        <authorList>
            <person name="Pauvert C."/>
            <person name="Hitch T.C.A."/>
            <person name="Clavel T."/>
        </authorList>
    </citation>
    <scope>NUCLEOTIDE SEQUENCE [LARGE SCALE GENOMIC DNA]</scope>
    <source>
        <strain evidence="6 7">CLA-AP-H29</strain>
    </source>
</reference>
<dbReference type="SMART" id="SM00342">
    <property type="entry name" value="HTH_ARAC"/>
    <property type="match status" value="1"/>
</dbReference>